<reference evidence="2 3" key="1">
    <citation type="submission" date="2019-01" db="EMBL/GenBank/DDBJ databases">
        <title>Complete genome sequencing of Aequorivita sp. H23M31.</title>
        <authorList>
            <person name="Bae J.-W."/>
        </authorList>
    </citation>
    <scope>NUCLEOTIDE SEQUENCE [LARGE SCALE GENOMIC DNA]</scope>
    <source>
        <strain evidence="2 3">H23M31</strain>
    </source>
</reference>
<dbReference type="OrthoDB" id="1340494at2"/>
<proteinExistence type="predicted"/>
<organism evidence="2 3">
    <name type="scientific">Aequorivita ciconiae</name>
    <dbReference type="NCBI Taxonomy" id="2494375"/>
    <lineage>
        <taxon>Bacteria</taxon>
        <taxon>Pseudomonadati</taxon>
        <taxon>Bacteroidota</taxon>
        <taxon>Flavobacteriia</taxon>
        <taxon>Flavobacteriales</taxon>
        <taxon>Flavobacteriaceae</taxon>
        <taxon>Aequorivita</taxon>
    </lineage>
</organism>
<keyword evidence="1" id="KW-0812">Transmembrane</keyword>
<dbReference type="EMBL" id="CP034951">
    <property type="protein sequence ID" value="QAA82677.1"/>
    <property type="molecule type" value="Genomic_DNA"/>
</dbReference>
<dbReference type="KEGG" id="aev:EI546_13535"/>
<sequence length="242" mass="28339">MHSKLILEAFEKAMAIELETGILTPSKTSAAEKLSDFIEQEMNFQFGERRLRDYYNAASQGEDIELKQKAVRDGLAKFLDYADFSDFLIRNSEEKKVLEIEEIGRTSKGRAFFLGSFFRRNRTTVLIILGCLLAYFILDFVNKEKWMKWDGNEFVETDFDSKELENGQIFLFNKSQMEHFNKIQPDCNTQFFNSEGNPQIWYGKNRKGELEFFTDLGKHPETGKTLKPITQYMIDKYVCKEK</sequence>
<keyword evidence="3" id="KW-1185">Reference proteome</keyword>
<dbReference type="RefSeq" id="WP_128251042.1">
    <property type="nucleotide sequence ID" value="NZ_CP034951.1"/>
</dbReference>
<name>A0A410G5X0_9FLAO</name>
<dbReference type="Proteomes" id="UP000285517">
    <property type="component" value="Chromosome"/>
</dbReference>
<keyword evidence="1" id="KW-0472">Membrane</keyword>
<dbReference type="AlphaFoldDB" id="A0A410G5X0"/>
<keyword evidence="1" id="KW-1133">Transmembrane helix</keyword>
<evidence type="ECO:0000313" key="3">
    <source>
        <dbReference type="Proteomes" id="UP000285517"/>
    </source>
</evidence>
<protein>
    <submittedName>
        <fullName evidence="2">Uncharacterized protein</fullName>
    </submittedName>
</protein>
<feature type="transmembrane region" description="Helical" evidence="1">
    <location>
        <begin position="123"/>
        <end position="141"/>
    </location>
</feature>
<evidence type="ECO:0000256" key="1">
    <source>
        <dbReference type="SAM" id="Phobius"/>
    </source>
</evidence>
<accession>A0A410G5X0</accession>
<evidence type="ECO:0000313" key="2">
    <source>
        <dbReference type="EMBL" id="QAA82677.1"/>
    </source>
</evidence>
<gene>
    <name evidence="2" type="ORF">EI546_13535</name>
</gene>